<name>A0A7I7YNE3_9MYCO</name>
<proteinExistence type="predicted"/>
<evidence type="ECO:0000313" key="2">
    <source>
        <dbReference type="Proteomes" id="UP000467105"/>
    </source>
</evidence>
<dbReference type="PANTHER" id="PTHR11647">
    <property type="entry name" value="HYDRANTOINASE/DIHYDROPYRIMIDINASE FAMILY MEMBER"/>
    <property type="match status" value="1"/>
</dbReference>
<dbReference type="SUPFAM" id="SSF51556">
    <property type="entry name" value="Metallo-dependent hydrolases"/>
    <property type="match status" value="1"/>
</dbReference>
<sequence>MVSNGTDYEVIIKGGTLIDGTNTPRKVTDIAIREGKIAKIGGLGKATAARIVDATGRIVAPGVIDVHTHYDAAIFWDPYCTPSGYHGMTTAVVSNCGFGFAPCKQDRAVQERYMGMMETTEQIPTAALREALPFNWESFPEWLEVVKGLDKGLNIGSYIPLNSLMMFVMGSPEDARDRLPTDAELAEMKRLLREAMQAGALGFAFSKLNEFNSHKDHGKPMPTDAADESTAYALAEVLREMDQGIIQALVDLPMAIDNNHIAEQLARISGRPVVQNIIVPFDHIPGEIDRVLNWLDHCQEQGLDCYSQALAFRTWNESRLLDWNTWDVIPEFAHFSEQGDDIDARVRIAADPAWRKAIKDKYSADLMTSSGGPLETLKLISLPDKTDARIGKLFGDIAAEAGRHVVDAFFDAVVESRCDMEFRTMQAMSQDPALFEKLYKHPRVIAGTSDGGAHIRFFSGGNFSTDLLQWLALQEKRFTLEELHHKFSMLPARLLGFGDRGALLPGFAADLMVYDPTELGYPDQYEVLHDLPGGEFRRVIPAYGIDLIMVNGEVTFETGMKSTGATPGRVLVPSGTR</sequence>
<protein>
    <submittedName>
        <fullName evidence="1">Amidohydrolase</fullName>
    </submittedName>
</protein>
<keyword evidence="1" id="KW-0378">Hydrolase</keyword>
<dbReference type="Pfam" id="PF07969">
    <property type="entry name" value="Amidohydro_3"/>
    <property type="match status" value="1"/>
</dbReference>
<organism evidence="1 2">
    <name type="scientific">Mycobacterium parmense</name>
    <dbReference type="NCBI Taxonomy" id="185642"/>
    <lineage>
        <taxon>Bacteria</taxon>
        <taxon>Bacillati</taxon>
        <taxon>Actinomycetota</taxon>
        <taxon>Actinomycetes</taxon>
        <taxon>Mycobacteriales</taxon>
        <taxon>Mycobacteriaceae</taxon>
        <taxon>Mycobacterium</taxon>
        <taxon>Mycobacterium simiae complex</taxon>
    </lineage>
</organism>
<dbReference type="OrthoDB" id="9766983at2"/>
<keyword evidence="2" id="KW-1185">Reference proteome</keyword>
<dbReference type="InterPro" id="IPR013108">
    <property type="entry name" value="Amidohydro_3"/>
</dbReference>
<gene>
    <name evidence="1" type="ORF">MPRM_06660</name>
</gene>
<accession>A0A7I7YNE3</accession>
<dbReference type="RefSeq" id="WP_085268166.1">
    <property type="nucleotide sequence ID" value="NZ_AP022614.1"/>
</dbReference>
<dbReference type="GO" id="GO:0016812">
    <property type="term" value="F:hydrolase activity, acting on carbon-nitrogen (but not peptide) bonds, in cyclic amides"/>
    <property type="evidence" value="ECO:0007669"/>
    <property type="project" value="TreeGrafter"/>
</dbReference>
<dbReference type="InterPro" id="IPR032466">
    <property type="entry name" value="Metal_Hydrolase"/>
</dbReference>
<dbReference type="SUPFAM" id="SSF51338">
    <property type="entry name" value="Composite domain of metallo-dependent hydrolases"/>
    <property type="match status" value="1"/>
</dbReference>
<dbReference type="EMBL" id="AP022614">
    <property type="protein sequence ID" value="BBZ43385.1"/>
    <property type="molecule type" value="Genomic_DNA"/>
</dbReference>
<dbReference type="Gene3D" id="3.20.20.140">
    <property type="entry name" value="Metal-dependent hydrolases"/>
    <property type="match status" value="2"/>
</dbReference>
<reference evidence="1 2" key="1">
    <citation type="journal article" date="2019" name="Emerg. Microbes Infect.">
        <title>Comprehensive subspecies identification of 175 nontuberculous mycobacteria species based on 7547 genomic profiles.</title>
        <authorList>
            <person name="Matsumoto Y."/>
            <person name="Kinjo T."/>
            <person name="Motooka D."/>
            <person name="Nabeya D."/>
            <person name="Jung N."/>
            <person name="Uechi K."/>
            <person name="Horii T."/>
            <person name="Iida T."/>
            <person name="Fujita J."/>
            <person name="Nakamura S."/>
        </authorList>
    </citation>
    <scope>NUCLEOTIDE SEQUENCE [LARGE SCALE GENOMIC DNA]</scope>
    <source>
        <strain evidence="1 2">JCM 14742</strain>
    </source>
</reference>
<dbReference type="InterPro" id="IPR011059">
    <property type="entry name" value="Metal-dep_hydrolase_composite"/>
</dbReference>
<dbReference type="PANTHER" id="PTHR11647:SF1">
    <property type="entry name" value="COLLAPSIN RESPONSE MEDIATOR PROTEIN"/>
    <property type="match status" value="1"/>
</dbReference>
<dbReference type="InterPro" id="IPR050378">
    <property type="entry name" value="Metallo-dep_Hydrolases_sf"/>
</dbReference>
<dbReference type="GO" id="GO:0005829">
    <property type="term" value="C:cytosol"/>
    <property type="evidence" value="ECO:0007669"/>
    <property type="project" value="TreeGrafter"/>
</dbReference>
<dbReference type="AlphaFoldDB" id="A0A7I7YNE3"/>
<evidence type="ECO:0000313" key="1">
    <source>
        <dbReference type="EMBL" id="BBZ43385.1"/>
    </source>
</evidence>
<dbReference type="Proteomes" id="UP000467105">
    <property type="component" value="Chromosome"/>
</dbReference>